<keyword evidence="12" id="KW-1185">Reference proteome</keyword>
<evidence type="ECO:0000256" key="4">
    <source>
        <dbReference type="ARBA" id="ARBA00022777"/>
    </source>
</evidence>
<evidence type="ECO:0000256" key="7">
    <source>
        <dbReference type="ARBA" id="ARBA00022958"/>
    </source>
</evidence>
<dbReference type="GO" id="GO:0005737">
    <property type="term" value="C:cytoplasm"/>
    <property type="evidence" value="ECO:0007669"/>
    <property type="project" value="UniProtKB-SubCell"/>
</dbReference>
<dbReference type="InterPro" id="IPR011877">
    <property type="entry name" value="Ribokinase"/>
</dbReference>
<evidence type="ECO:0000256" key="5">
    <source>
        <dbReference type="ARBA" id="ARBA00022840"/>
    </source>
</evidence>
<evidence type="ECO:0000256" key="1">
    <source>
        <dbReference type="ARBA" id="ARBA00022679"/>
    </source>
</evidence>
<dbReference type="STRING" id="481446.NIT7645_02908"/>
<dbReference type="PANTHER" id="PTHR10584">
    <property type="entry name" value="SUGAR KINASE"/>
    <property type="match status" value="1"/>
</dbReference>
<dbReference type="CDD" id="cd01174">
    <property type="entry name" value="ribokinase"/>
    <property type="match status" value="1"/>
</dbReference>
<dbReference type="InterPro" id="IPR029056">
    <property type="entry name" value="Ribokinase-like"/>
</dbReference>
<dbReference type="InterPro" id="IPR002139">
    <property type="entry name" value="Ribo/fructo_kinase"/>
</dbReference>
<keyword evidence="1 9" id="KW-0808">Transferase</keyword>
<comment type="function">
    <text evidence="9">Catalyzes the phosphorylation of ribose at O-5 in a reaction requiring ATP and magnesium. The resulting D-ribose-5-phosphate can then be used either for sythesis of nucleotides, histidine, and tryptophan, or as a component of the pentose phosphate pathway.</text>
</comment>
<evidence type="ECO:0000259" key="10">
    <source>
        <dbReference type="Pfam" id="PF00294"/>
    </source>
</evidence>
<feature type="binding site" evidence="9">
    <location>
        <position position="274"/>
    </location>
    <ligand>
        <name>K(+)</name>
        <dbReference type="ChEBI" id="CHEBI:29103"/>
    </ligand>
</feature>
<feature type="binding site" evidence="9">
    <location>
        <position position="136"/>
    </location>
    <ligand>
        <name>substrate</name>
    </ligand>
</feature>
<organism evidence="11 12">
    <name type="scientific">Phaeobacter italicus</name>
    <dbReference type="NCBI Taxonomy" id="481446"/>
    <lineage>
        <taxon>Bacteria</taxon>
        <taxon>Pseudomonadati</taxon>
        <taxon>Pseudomonadota</taxon>
        <taxon>Alphaproteobacteria</taxon>
        <taxon>Rhodobacterales</taxon>
        <taxon>Roseobacteraceae</taxon>
        <taxon>Phaeobacter</taxon>
    </lineage>
</organism>
<keyword evidence="8 9" id="KW-0119">Carbohydrate metabolism</keyword>
<feature type="binding site" evidence="9">
    <location>
        <begin position="238"/>
        <end position="239"/>
    </location>
    <ligand>
        <name>ATP</name>
        <dbReference type="ChEBI" id="CHEBI:30616"/>
    </ligand>
</feature>
<keyword evidence="4 9" id="KW-0418">Kinase</keyword>
<dbReference type="SUPFAM" id="SSF53613">
    <property type="entry name" value="Ribokinase-like"/>
    <property type="match status" value="1"/>
</dbReference>
<evidence type="ECO:0000256" key="8">
    <source>
        <dbReference type="ARBA" id="ARBA00023277"/>
    </source>
</evidence>
<sequence length="290" mass="30295">MAIWNLGSINADMIYALPHMPQPGETLAADGLEQFLGGKGANMSVAAARAGSHVCHLGAIGPEGAWAVTRMLEYGVDTRHIARLDVPTGHAIIAVDPSGENQIILFPGANRQITEDQVGAALSSASAGDILVMQNETNMQAEAARMGRDLGLKVAYAAAPFDAEAVQAVLPYLDYLFLNEVEAEQLQQATGKTADALGVADVIVTLGSKGARHYDTKAGTMQEVAAHKVTPVDTTGAGDTFTGYVLASLDRGLPMAQALAQANRAAALMVTRKGTADVIPDLKEVQDATF</sequence>
<dbReference type="EC" id="2.7.1.15" evidence="9"/>
<keyword evidence="5 9" id="KW-0067">ATP-binding</keyword>
<comment type="catalytic activity">
    <reaction evidence="9">
        <text>D-ribose + ATP = D-ribose 5-phosphate + ADP + H(+)</text>
        <dbReference type="Rhea" id="RHEA:13697"/>
        <dbReference type="ChEBI" id="CHEBI:15378"/>
        <dbReference type="ChEBI" id="CHEBI:30616"/>
        <dbReference type="ChEBI" id="CHEBI:47013"/>
        <dbReference type="ChEBI" id="CHEBI:78346"/>
        <dbReference type="ChEBI" id="CHEBI:456216"/>
        <dbReference type="EC" id="2.7.1.15"/>
    </reaction>
</comment>
<comment type="similarity">
    <text evidence="9">Belongs to the carbohydrate kinase PfkB family. Ribokinase subfamily.</text>
</comment>
<feature type="binding site" evidence="9">
    <location>
        <begin position="38"/>
        <end position="42"/>
    </location>
    <ligand>
        <name>substrate</name>
    </ligand>
</feature>
<dbReference type="GO" id="GO:0004747">
    <property type="term" value="F:ribokinase activity"/>
    <property type="evidence" value="ECO:0007669"/>
    <property type="project" value="UniProtKB-UniRule"/>
</dbReference>
<evidence type="ECO:0000256" key="2">
    <source>
        <dbReference type="ARBA" id="ARBA00022723"/>
    </source>
</evidence>
<feature type="binding site" evidence="9">
    <location>
        <position position="235"/>
    </location>
    <ligand>
        <name>K(+)</name>
        <dbReference type="ChEBI" id="CHEBI:29103"/>
    </ligand>
</feature>
<name>A0A0H5DJA0_9RHOB</name>
<dbReference type="PRINTS" id="PR00990">
    <property type="entry name" value="RIBOKINASE"/>
</dbReference>
<feature type="active site" description="Proton acceptor" evidence="9">
    <location>
        <position position="239"/>
    </location>
</feature>
<dbReference type="UniPathway" id="UPA00916">
    <property type="reaction ID" value="UER00889"/>
</dbReference>
<evidence type="ECO:0000256" key="6">
    <source>
        <dbReference type="ARBA" id="ARBA00022842"/>
    </source>
</evidence>
<feature type="binding site" evidence="9">
    <location>
        <begin position="10"/>
        <end position="12"/>
    </location>
    <ligand>
        <name>substrate</name>
    </ligand>
</feature>
<dbReference type="HAMAP" id="MF_01987">
    <property type="entry name" value="Ribokinase"/>
    <property type="match status" value="1"/>
</dbReference>
<feature type="binding site" evidence="9">
    <location>
        <position position="272"/>
    </location>
    <ligand>
        <name>K(+)</name>
        <dbReference type="ChEBI" id="CHEBI:29103"/>
    </ligand>
</feature>
<feature type="binding site" evidence="9">
    <location>
        <begin position="205"/>
        <end position="210"/>
    </location>
    <ligand>
        <name>ATP</name>
        <dbReference type="ChEBI" id="CHEBI:30616"/>
    </ligand>
</feature>
<feature type="binding site" evidence="9">
    <location>
        <position position="263"/>
    </location>
    <ligand>
        <name>ATP</name>
        <dbReference type="ChEBI" id="CHEBI:30616"/>
    </ligand>
</feature>
<accession>A0A0H5DJA0</accession>
<dbReference type="Pfam" id="PF00294">
    <property type="entry name" value="PfkB"/>
    <property type="match status" value="1"/>
</dbReference>
<keyword evidence="7 9" id="KW-0630">Potassium</keyword>
<keyword evidence="9" id="KW-0963">Cytoplasm</keyword>
<evidence type="ECO:0000313" key="12">
    <source>
        <dbReference type="Proteomes" id="UP000043764"/>
    </source>
</evidence>
<evidence type="ECO:0000256" key="3">
    <source>
        <dbReference type="ARBA" id="ARBA00022741"/>
    </source>
</evidence>
<evidence type="ECO:0000313" key="11">
    <source>
        <dbReference type="EMBL" id="CRL12705.1"/>
    </source>
</evidence>
<dbReference type="EMBL" id="CVRL01000045">
    <property type="protein sequence ID" value="CRL12705.1"/>
    <property type="molecule type" value="Genomic_DNA"/>
</dbReference>
<comment type="activity regulation">
    <text evidence="9">Activated by a monovalent cation that binds near, but not in, the active site. The most likely occupant of the site in vivo is potassium. Ion binding induces a conformational change that may alter substrate affinity.</text>
</comment>
<gene>
    <name evidence="9 11" type="primary">rbsK</name>
    <name evidence="11" type="ORF">NIT7321_03585</name>
</gene>
<proteinExistence type="inferred from homology"/>
<reference evidence="12" key="1">
    <citation type="submission" date="2015-05" db="EMBL/GenBank/DDBJ databases">
        <authorList>
            <person name="Rodrigo-Torres Lidia"/>
            <person name="Arahal R.David."/>
        </authorList>
    </citation>
    <scope>NUCLEOTIDE SEQUENCE [LARGE SCALE GENOMIC DNA]</scope>
    <source>
        <strain evidence="12">CECT 7321</strain>
    </source>
</reference>
<protein>
    <recommendedName>
        <fullName evidence="9">Ribokinase</fullName>
        <shortName evidence="9">RK</shortName>
        <ecNumber evidence="9">2.7.1.15</ecNumber>
    </recommendedName>
</protein>
<feature type="binding site" evidence="9">
    <location>
        <position position="233"/>
    </location>
    <ligand>
        <name>K(+)</name>
        <dbReference type="ChEBI" id="CHEBI:29103"/>
    </ligand>
</feature>
<dbReference type="GO" id="GO:0005524">
    <property type="term" value="F:ATP binding"/>
    <property type="evidence" value="ECO:0007669"/>
    <property type="project" value="UniProtKB-UniRule"/>
</dbReference>
<dbReference type="InterPro" id="IPR011611">
    <property type="entry name" value="PfkB_dom"/>
</dbReference>
<evidence type="ECO:0000256" key="9">
    <source>
        <dbReference type="HAMAP-Rule" id="MF_01987"/>
    </source>
</evidence>
<keyword evidence="2 9" id="KW-0479">Metal-binding</keyword>
<dbReference type="Gene3D" id="3.40.1190.20">
    <property type="match status" value="1"/>
</dbReference>
<feature type="domain" description="Carbohydrate kinase PfkB" evidence="10">
    <location>
        <begin position="6"/>
        <end position="280"/>
    </location>
</feature>
<keyword evidence="6 9" id="KW-0460">Magnesium</keyword>
<comment type="subcellular location">
    <subcellularLocation>
        <location evidence="9">Cytoplasm</location>
    </subcellularLocation>
</comment>
<comment type="pathway">
    <text evidence="9">Carbohydrate metabolism; D-ribose degradation; D-ribose 5-phosphate from beta-D-ribopyranose: step 2/2.</text>
</comment>
<keyword evidence="3 9" id="KW-0547">Nucleotide-binding</keyword>
<dbReference type="Proteomes" id="UP000043764">
    <property type="component" value="Unassembled WGS sequence"/>
</dbReference>
<comment type="caution">
    <text evidence="9">Lacks conserved residue(s) required for the propagation of feature annotation.</text>
</comment>
<dbReference type="PANTHER" id="PTHR10584:SF166">
    <property type="entry name" value="RIBOKINASE"/>
    <property type="match status" value="1"/>
</dbReference>
<dbReference type="RefSeq" id="WP_008562110.1">
    <property type="nucleotide sequence ID" value="NZ_CAKZKN010000108.1"/>
</dbReference>
<dbReference type="AlphaFoldDB" id="A0A0H5DJA0"/>
<feature type="binding site" evidence="9">
    <location>
        <position position="239"/>
    </location>
    <ligand>
        <name>substrate</name>
    </ligand>
</feature>
<feature type="binding site" evidence="9">
    <location>
        <position position="179"/>
    </location>
    <ligand>
        <name>ATP</name>
        <dbReference type="ChEBI" id="CHEBI:30616"/>
    </ligand>
</feature>
<dbReference type="GeneID" id="78398711"/>
<feature type="binding site" evidence="9">
    <location>
        <position position="269"/>
    </location>
    <ligand>
        <name>K(+)</name>
        <dbReference type="ChEBI" id="CHEBI:29103"/>
    </ligand>
</feature>
<dbReference type="GO" id="GO:0046872">
    <property type="term" value="F:metal ion binding"/>
    <property type="evidence" value="ECO:0007669"/>
    <property type="project" value="UniProtKB-KW"/>
</dbReference>
<dbReference type="GO" id="GO:0019303">
    <property type="term" value="P:D-ribose catabolic process"/>
    <property type="evidence" value="ECO:0007669"/>
    <property type="project" value="UniProtKB-UniRule"/>
</dbReference>
<comment type="cofactor">
    <cofactor evidence="9">
        <name>Mg(2+)</name>
        <dbReference type="ChEBI" id="CHEBI:18420"/>
    </cofactor>
    <text evidence="9">Requires a divalent cation, most likely magnesium in vivo, as an electrophilic catalyst to aid phosphoryl group transfer. It is the chelate of the metal and the nucleotide that is the actual substrate.</text>
</comment>
<comment type="subunit">
    <text evidence="9">Homodimer.</text>
</comment>